<evidence type="ECO:0000256" key="1">
    <source>
        <dbReference type="ARBA" id="ARBA00022801"/>
    </source>
</evidence>
<dbReference type="PANTHER" id="PTHR10357">
    <property type="entry name" value="ALPHA-AMYLASE FAMILY MEMBER"/>
    <property type="match status" value="1"/>
</dbReference>
<organism evidence="4 5">
    <name type="scientific">Cohnella cholangitidis</name>
    <dbReference type="NCBI Taxonomy" id="2598458"/>
    <lineage>
        <taxon>Bacteria</taxon>
        <taxon>Bacillati</taxon>
        <taxon>Bacillota</taxon>
        <taxon>Bacilli</taxon>
        <taxon>Bacillales</taxon>
        <taxon>Paenibacillaceae</taxon>
        <taxon>Cohnella</taxon>
    </lineage>
</organism>
<dbReference type="CDD" id="cd11338">
    <property type="entry name" value="AmyAc_CMD"/>
    <property type="match status" value="1"/>
</dbReference>
<dbReference type="Gene3D" id="2.60.40.10">
    <property type="entry name" value="Immunoglobulins"/>
    <property type="match status" value="1"/>
</dbReference>
<dbReference type="Gene3D" id="3.90.400.10">
    <property type="entry name" value="Oligo-1,6-glucosidase, Domain 2"/>
    <property type="match status" value="1"/>
</dbReference>
<gene>
    <name evidence="4" type="ORF">FPL14_21010</name>
</gene>
<dbReference type="Proteomes" id="UP000515679">
    <property type="component" value="Chromosome"/>
</dbReference>
<name>A0A7G5C2E3_9BACL</name>
<accession>A0A7G5C2E3</accession>
<dbReference type="Gene3D" id="3.20.20.80">
    <property type="entry name" value="Glycosidases"/>
    <property type="match status" value="1"/>
</dbReference>
<dbReference type="KEGG" id="cchl:FPL14_21010"/>
<evidence type="ECO:0000313" key="5">
    <source>
        <dbReference type="Proteomes" id="UP000515679"/>
    </source>
</evidence>
<dbReference type="SUPFAM" id="SSF51445">
    <property type="entry name" value="(Trans)glycosidases"/>
    <property type="match status" value="1"/>
</dbReference>
<proteinExistence type="predicted"/>
<dbReference type="SUPFAM" id="SSF81296">
    <property type="entry name" value="E set domains"/>
    <property type="match status" value="1"/>
</dbReference>
<dbReference type="GO" id="GO:0004553">
    <property type="term" value="F:hydrolase activity, hydrolyzing O-glycosyl compounds"/>
    <property type="evidence" value="ECO:0007669"/>
    <property type="project" value="InterPro"/>
</dbReference>
<evidence type="ECO:0000259" key="3">
    <source>
        <dbReference type="SMART" id="SM00642"/>
    </source>
</evidence>
<dbReference type="RefSeq" id="WP_182299611.1">
    <property type="nucleotide sequence ID" value="NZ_CP041969.1"/>
</dbReference>
<dbReference type="InterPro" id="IPR013783">
    <property type="entry name" value="Ig-like_fold"/>
</dbReference>
<dbReference type="Pfam" id="PF02903">
    <property type="entry name" value="Alpha-amylase_N"/>
    <property type="match status" value="1"/>
</dbReference>
<dbReference type="EMBL" id="CP041969">
    <property type="protein sequence ID" value="QMV43377.1"/>
    <property type="molecule type" value="Genomic_DNA"/>
</dbReference>
<dbReference type="InterPro" id="IPR017853">
    <property type="entry name" value="GH"/>
</dbReference>
<evidence type="ECO:0000256" key="2">
    <source>
        <dbReference type="ARBA" id="ARBA00023295"/>
    </source>
</evidence>
<dbReference type="InterPro" id="IPR045857">
    <property type="entry name" value="O16G_dom_2"/>
</dbReference>
<keyword evidence="5" id="KW-1185">Reference proteome</keyword>
<dbReference type="Pfam" id="PF00128">
    <property type="entry name" value="Alpha-amylase"/>
    <property type="match status" value="1"/>
</dbReference>
<keyword evidence="2" id="KW-0326">Glycosidase</keyword>
<keyword evidence="1 4" id="KW-0378">Hydrolase</keyword>
<dbReference type="PANTHER" id="PTHR10357:SF210">
    <property type="entry name" value="MALTODEXTRIN GLUCOSIDASE"/>
    <property type="match status" value="1"/>
</dbReference>
<dbReference type="InterPro" id="IPR006047">
    <property type="entry name" value="GH13_cat_dom"/>
</dbReference>
<dbReference type="InterPro" id="IPR014756">
    <property type="entry name" value="Ig_E-set"/>
</dbReference>
<dbReference type="GO" id="GO:0005975">
    <property type="term" value="P:carbohydrate metabolic process"/>
    <property type="evidence" value="ECO:0007669"/>
    <property type="project" value="InterPro"/>
</dbReference>
<evidence type="ECO:0000313" key="4">
    <source>
        <dbReference type="EMBL" id="QMV43377.1"/>
    </source>
</evidence>
<protein>
    <submittedName>
        <fullName evidence="4">Glycoside hydrolase family 13 protein</fullName>
    </submittedName>
</protein>
<reference evidence="4 5" key="1">
    <citation type="submission" date="2019-07" db="EMBL/GenBank/DDBJ databases">
        <authorList>
            <person name="Kim J.K."/>
            <person name="Cheong H.-M."/>
            <person name="Choi Y."/>
            <person name="Hwang K.J."/>
            <person name="Lee S."/>
            <person name="Choi C."/>
        </authorList>
    </citation>
    <scope>NUCLEOTIDE SEQUENCE [LARGE SCALE GENOMIC DNA]</scope>
    <source>
        <strain evidence="4 5">KS 22</strain>
    </source>
</reference>
<dbReference type="InterPro" id="IPR004185">
    <property type="entry name" value="Glyco_hydro_13_lg-like_dom"/>
</dbReference>
<sequence>MIASAYAGCHDPVLDLTLLELDRVEARLRLPDAATDVQIVYWNKYRHSTLGMSNKPMSKWSENRHGHYYRATLQADESRIRYLQYVFRFEMEGQIYWVHSHGIETELKQAHAFQFSYAGDRDAVHSPEWIKDRIWYQIFPERFCNGDSRNDPPGVEPWGSEPTRDNFMGGDLRGIISKLDYLEALGVNALYLNPLFVSRSNHKYDTEDYMAIDPAFGTKDDLKELVQRCHERDIKVVLDLVINHCGYYHPFFQDVIRRGRKSPYHEWFYIHEYPIELSEDRYDSVGYYRYMPKLRTSTPQVRQYVYDIVTFWQEETGIDGWRIDVADEVEFSFLRELNANVKRLRPDSFIIAEIWYDAKPLMVACGADSFMNYELRSILLELVADKSIGIRSFHERLTRHYHRYSLKESLQQYNLLGSHDTERILTRCGNDEYALTMLTAMQFMLPGTPVIYYGDEIGLVGDNDPGCRGAMDWKSDWKDNALWHNARFWTALRKSSSALQQGELVVKCKEDIPAYLIQRESEHESIYLVMNLSEQMRTDTDILAGFGLEPGKLQATRVNGESVDRLGYMQYALYRAVH</sequence>
<dbReference type="SMART" id="SM00642">
    <property type="entry name" value="Aamy"/>
    <property type="match status" value="1"/>
</dbReference>
<feature type="domain" description="Glycosyl hydrolase family 13 catalytic" evidence="3">
    <location>
        <begin position="137"/>
        <end position="493"/>
    </location>
</feature>
<dbReference type="AlphaFoldDB" id="A0A7G5C2E3"/>
<dbReference type="CDD" id="cd02857">
    <property type="entry name" value="E_set_CDase_PDE_N"/>
    <property type="match status" value="1"/>
</dbReference>